<feature type="domain" description="HTH tetR-type" evidence="6">
    <location>
        <begin position="6"/>
        <end position="66"/>
    </location>
</feature>
<dbReference type="PANTHER" id="PTHR30055:SF234">
    <property type="entry name" value="HTH-TYPE TRANSCRIPTIONAL REGULATOR BETI"/>
    <property type="match status" value="1"/>
</dbReference>
<dbReference type="Proteomes" id="UP000222768">
    <property type="component" value="Unassembled WGS sequence"/>
</dbReference>
<dbReference type="PROSITE" id="PS50977">
    <property type="entry name" value="HTH_TETR_2"/>
    <property type="match status" value="1"/>
</dbReference>
<protein>
    <submittedName>
        <fullName evidence="8">TetR/AcrR family transcriptional regulator</fullName>
    </submittedName>
</protein>
<dbReference type="AlphaFoldDB" id="A0A855ER04"/>
<keyword evidence="4" id="KW-0804">Transcription</keyword>
<keyword evidence="10" id="KW-1185">Reference proteome</keyword>
<evidence type="ECO:0000313" key="10">
    <source>
        <dbReference type="Proteomes" id="UP001357437"/>
    </source>
</evidence>
<reference evidence="9" key="1">
    <citation type="submission" date="2017-09" db="EMBL/GenBank/DDBJ databases">
        <title>FDA dAtabase for Regulatory Grade micrObial Sequences (FDA-ARGOS): Supporting development and validation of Infectious Disease Dx tests.</title>
        <authorList>
            <person name="Minogue T."/>
            <person name="Wolcott M."/>
            <person name="Wasieloski L."/>
            <person name="Aguilar W."/>
            <person name="Moore D."/>
            <person name="Tallon L."/>
            <person name="Sadzewicz L."/>
            <person name="Ott S."/>
            <person name="Zhao X."/>
            <person name="Nagaraj S."/>
            <person name="Vavikolanu K."/>
            <person name="Aluvathingal J."/>
            <person name="Nadendla S."/>
            <person name="Sichtig H."/>
        </authorList>
    </citation>
    <scope>NUCLEOTIDE SEQUENCE [LARGE SCALE GENOMIC DNA]</scope>
    <source>
        <strain evidence="9">FDAARGOS_404</strain>
    </source>
</reference>
<dbReference type="Proteomes" id="UP001357437">
    <property type="component" value="Unassembled WGS sequence"/>
</dbReference>
<dbReference type="GeneID" id="30332424"/>
<dbReference type="RefSeq" id="WP_032618173.1">
    <property type="nucleotide sequence ID" value="NZ_CP013990.1"/>
</dbReference>
<reference evidence="7 10" key="3">
    <citation type="submission" date="2024-01" db="EMBL/GenBank/DDBJ databases">
        <title>Comparative Genomics of Leclercia adecarboxylata Strains Isolated from Several Sources.</title>
        <authorList>
            <person name="Yescas-Zazueta V."/>
            <person name="Balbuena-Alonso M.G."/>
            <person name="Valencia D."/>
            <person name="Mendez-Pfeiffer P.A."/>
            <person name="Ballesteros-Monrreal M.G."/>
            <person name="Rocha-Gracia R.D.C."/>
            <person name="Barrios-Villa E."/>
        </authorList>
    </citation>
    <scope>NUCLEOTIDE SEQUENCE [LARGE SCALE GENOMIC DNA]</scope>
    <source>
        <strain evidence="7 10">33MEM</strain>
    </source>
</reference>
<evidence type="ECO:0000256" key="1">
    <source>
        <dbReference type="ARBA" id="ARBA00022491"/>
    </source>
</evidence>
<gene>
    <name evidence="8" type="ORF">CRX53_09930</name>
    <name evidence="7" type="ORF">VOF76_11665</name>
</gene>
<dbReference type="InterPro" id="IPR050109">
    <property type="entry name" value="HTH-type_TetR-like_transc_reg"/>
</dbReference>
<evidence type="ECO:0000256" key="2">
    <source>
        <dbReference type="ARBA" id="ARBA00023015"/>
    </source>
</evidence>
<dbReference type="KEGG" id="lax:APT61_10930"/>
<reference evidence="8" key="2">
    <citation type="submission" date="2017-09" db="EMBL/GenBank/DDBJ databases">
        <title>FDA dAtabase for Regulatory Grade micrObial Sequences (FDA-ARGOS): Supporting development and validation of Infectious Disease Dx tests.</title>
        <authorList>
            <person name="Minogue T."/>
            <person name="Wolcott M."/>
            <person name="Wasieloski L."/>
            <person name="Aguilar W."/>
            <person name="Moore D."/>
            <person name="Tallon L.J."/>
            <person name="Sadzewicz L."/>
            <person name="Ott S."/>
            <person name="Zhao X."/>
            <person name="Nagaraj S."/>
            <person name="Vavikolanu K."/>
            <person name="Aluvathingal J."/>
            <person name="Nadendla S."/>
            <person name="Sichtig H."/>
        </authorList>
    </citation>
    <scope>NUCLEOTIDE SEQUENCE</scope>
    <source>
        <strain evidence="8">FDAARGOS_404</strain>
    </source>
</reference>
<dbReference type="GO" id="GO:0000976">
    <property type="term" value="F:transcription cis-regulatory region binding"/>
    <property type="evidence" value="ECO:0007669"/>
    <property type="project" value="TreeGrafter"/>
</dbReference>
<keyword evidence="2" id="KW-0805">Transcription regulation</keyword>
<evidence type="ECO:0000256" key="3">
    <source>
        <dbReference type="ARBA" id="ARBA00023125"/>
    </source>
</evidence>
<dbReference type="EMBL" id="PDLK01000002">
    <property type="protein sequence ID" value="PHH04271.1"/>
    <property type="molecule type" value="Genomic_DNA"/>
</dbReference>
<evidence type="ECO:0000313" key="8">
    <source>
        <dbReference type="EMBL" id="PHH04271.1"/>
    </source>
</evidence>
<evidence type="ECO:0000256" key="4">
    <source>
        <dbReference type="ARBA" id="ARBA00023163"/>
    </source>
</evidence>
<dbReference type="InterPro" id="IPR001647">
    <property type="entry name" value="HTH_TetR"/>
</dbReference>
<accession>A0A855ER04</accession>
<keyword evidence="1" id="KW-0678">Repressor</keyword>
<proteinExistence type="predicted"/>
<sequence length="193" mass="22003">MKEAKEALKVRILDGAIALFLEKGIANVTTRELTESLGISRSHIYHYFSNWQALCIAALERFMRDELEIFTREVAALPSTQKMDRLVADFLPFEQDAAWQLYGATWQLALHNDVYAELVESIMQAWSELVRDIIEEGVENGIFRACDASRTTRQLISLLSGYDEFLGVRPSAEKCAMVQADIADFIQRFIYKA</sequence>
<comment type="caution">
    <text evidence="8">The sequence shown here is derived from an EMBL/GenBank/DDBJ whole genome shotgun (WGS) entry which is preliminary data.</text>
</comment>
<dbReference type="PANTHER" id="PTHR30055">
    <property type="entry name" value="HTH-TYPE TRANSCRIPTIONAL REGULATOR RUTR"/>
    <property type="match status" value="1"/>
</dbReference>
<dbReference type="InterPro" id="IPR039538">
    <property type="entry name" value="BetI_C"/>
</dbReference>
<keyword evidence="3 5" id="KW-0238">DNA-binding</keyword>
<dbReference type="Pfam" id="PF00440">
    <property type="entry name" value="TetR_N"/>
    <property type="match status" value="1"/>
</dbReference>
<evidence type="ECO:0000313" key="9">
    <source>
        <dbReference type="Proteomes" id="UP000222768"/>
    </source>
</evidence>
<organism evidence="8 9">
    <name type="scientific">Leclercia adecarboxylata</name>
    <dbReference type="NCBI Taxonomy" id="83655"/>
    <lineage>
        <taxon>Bacteria</taxon>
        <taxon>Pseudomonadati</taxon>
        <taxon>Pseudomonadota</taxon>
        <taxon>Gammaproteobacteria</taxon>
        <taxon>Enterobacterales</taxon>
        <taxon>Enterobacteriaceae</taxon>
        <taxon>Leclercia</taxon>
    </lineage>
</organism>
<dbReference type="GO" id="GO:0003700">
    <property type="term" value="F:DNA-binding transcription factor activity"/>
    <property type="evidence" value="ECO:0007669"/>
    <property type="project" value="TreeGrafter"/>
</dbReference>
<evidence type="ECO:0000313" key="7">
    <source>
        <dbReference type="EMBL" id="MEC3936824.1"/>
    </source>
</evidence>
<dbReference type="InterPro" id="IPR036271">
    <property type="entry name" value="Tet_transcr_reg_TetR-rel_C_sf"/>
</dbReference>
<feature type="DNA-binding region" description="H-T-H motif" evidence="5">
    <location>
        <begin position="29"/>
        <end position="48"/>
    </location>
</feature>
<name>A0A855ER04_9ENTR</name>
<dbReference type="Gene3D" id="1.10.357.10">
    <property type="entry name" value="Tetracycline Repressor, domain 2"/>
    <property type="match status" value="1"/>
</dbReference>
<evidence type="ECO:0000259" key="6">
    <source>
        <dbReference type="PROSITE" id="PS50977"/>
    </source>
</evidence>
<evidence type="ECO:0000256" key="5">
    <source>
        <dbReference type="PROSITE-ProRule" id="PRU00335"/>
    </source>
</evidence>
<dbReference type="InterPro" id="IPR009057">
    <property type="entry name" value="Homeodomain-like_sf"/>
</dbReference>
<dbReference type="SUPFAM" id="SSF48498">
    <property type="entry name" value="Tetracyclin repressor-like, C-terminal domain"/>
    <property type="match status" value="1"/>
</dbReference>
<dbReference type="Pfam" id="PF13977">
    <property type="entry name" value="TetR_C_6"/>
    <property type="match status" value="1"/>
</dbReference>
<dbReference type="SUPFAM" id="SSF46689">
    <property type="entry name" value="Homeodomain-like"/>
    <property type="match status" value="1"/>
</dbReference>
<dbReference type="EMBL" id="JAYMCU010000017">
    <property type="protein sequence ID" value="MEC3936824.1"/>
    <property type="molecule type" value="Genomic_DNA"/>
</dbReference>
<dbReference type="PRINTS" id="PR00455">
    <property type="entry name" value="HTHTETR"/>
</dbReference>